<accession>A0A0B7A117</accession>
<dbReference type="GO" id="GO:0030514">
    <property type="term" value="P:negative regulation of BMP signaling pathway"/>
    <property type="evidence" value="ECO:0007669"/>
    <property type="project" value="TreeGrafter"/>
</dbReference>
<dbReference type="Gene3D" id="2.10.70.10">
    <property type="entry name" value="Complement Module, domain 1"/>
    <property type="match status" value="1"/>
</dbReference>
<evidence type="ECO:0000313" key="3">
    <source>
        <dbReference type="EMBL" id="CEK74282.1"/>
    </source>
</evidence>
<gene>
    <name evidence="3" type="primary">ORF90437</name>
</gene>
<dbReference type="PANTHER" id="PTHR46526:SF1">
    <property type="entry name" value="CHORDIN"/>
    <property type="match status" value="1"/>
</dbReference>
<dbReference type="GO" id="GO:0036122">
    <property type="term" value="F:BMP binding"/>
    <property type="evidence" value="ECO:0007669"/>
    <property type="project" value="TreeGrafter"/>
</dbReference>
<dbReference type="InterPro" id="IPR010895">
    <property type="entry name" value="CHRD"/>
</dbReference>
<keyword evidence="1" id="KW-0217">Developmental protein</keyword>
<feature type="domain" description="CHRD" evidence="2">
    <location>
        <begin position="202"/>
        <end position="331"/>
    </location>
</feature>
<dbReference type="InterPro" id="IPR052278">
    <property type="entry name" value="Chordin-like_regulators"/>
</dbReference>
<organism evidence="3">
    <name type="scientific">Arion vulgaris</name>
    <dbReference type="NCBI Taxonomy" id="1028688"/>
    <lineage>
        <taxon>Eukaryota</taxon>
        <taxon>Metazoa</taxon>
        <taxon>Spiralia</taxon>
        <taxon>Lophotrochozoa</taxon>
        <taxon>Mollusca</taxon>
        <taxon>Gastropoda</taxon>
        <taxon>Heterobranchia</taxon>
        <taxon>Euthyneura</taxon>
        <taxon>Panpulmonata</taxon>
        <taxon>Eupulmonata</taxon>
        <taxon>Stylommatophora</taxon>
        <taxon>Helicina</taxon>
        <taxon>Arionoidea</taxon>
        <taxon>Arionidae</taxon>
        <taxon>Arion</taxon>
    </lineage>
</organism>
<feature type="domain" description="CHRD" evidence="2">
    <location>
        <begin position="1"/>
        <end position="86"/>
    </location>
</feature>
<feature type="domain" description="CHRD" evidence="2">
    <location>
        <begin position="336"/>
        <end position="459"/>
    </location>
</feature>
<reference evidence="3" key="1">
    <citation type="submission" date="2014-12" db="EMBL/GenBank/DDBJ databases">
        <title>Insight into the proteome of Arion vulgaris.</title>
        <authorList>
            <person name="Aradska J."/>
            <person name="Bulat T."/>
            <person name="Smidak R."/>
            <person name="Sarate P."/>
            <person name="Gangsoo J."/>
            <person name="Sialana F."/>
            <person name="Bilban M."/>
            <person name="Lubec G."/>
        </authorList>
    </citation>
    <scope>NUCLEOTIDE SEQUENCE</scope>
    <source>
        <tissue evidence="3">Skin</tissue>
    </source>
</reference>
<dbReference type="GO" id="GO:0005615">
    <property type="term" value="C:extracellular space"/>
    <property type="evidence" value="ECO:0007669"/>
    <property type="project" value="TreeGrafter"/>
</dbReference>
<dbReference type="GO" id="GO:0009953">
    <property type="term" value="P:dorsal/ventral pattern formation"/>
    <property type="evidence" value="ECO:0007669"/>
    <property type="project" value="TreeGrafter"/>
</dbReference>
<name>A0A0B7A117_9EUPU</name>
<evidence type="ECO:0000259" key="2">
    <source>
        <dbReference type="PROSITE" id="PS50933"/>
    </source>
</evidence>
<dbReference type="AlphaFoldDB" id="A0A0B7A117"/>
<dbReference type="EMBL" id="HACG01027417">
    <property type="protein sequence ID" value="CEK74282.1"/>
    <property type="molecule type" value="Transcribed_RNA"/>
</dbReference>
<evidence type="ECO:0000256" key="1">
    <source>
        <dbReference type="PROSITE-ProRule" id="PRU00230"/>
    </source>
</evidence>
<dbReference type="SMART" id="SM00754">
    <property type="entry name" value="CHRD"/>
    <property type="match status" value="1"/>
</dbReference>
<proteinExistence type="predicted"/>
<sequence>GRIKFALRYSRLDRPNSFMIKDTYGNVIFEKSIQKSIKGDKKVCGAWFKISGFYLKYFRQEKLYATITTRKYPNGIVSGTIVPKYMVNSETFSAILTSSKPDGNGGLVLINYTPGSRLLSYVVTLEGVKGLWKKGPYHVAVLRGSRVMYQTAEPLTAMTGTVSGSWKLSKRLQQQLVRGRLSVRVTLLDLPSLIGTIRPRLSCEVFQAVLSGGSTVDHRSSYSSGSAVLHLGEDGSLDYSIKVSGLTDNITRIRLEEASSKYGNQPKVIGNLFKSVNSSQHFKLNEWTNGTYRKMAAEDVFRLLNNQLYLSIATTRNRIRQLRGRLVSFEYDENFMNTAVSVSLLPESDKALGNVAVSWLSLDADCILHFDATVAGEDKRPGSIDVVLGSHTNKERTFILRQSLRKQDVTSSYRHTAGEVTNISDDLLLALDRGQAFVQINSKKSGEAMFRGNVTLSNTCWRYSNDVEDIDYAEEDRTNFRSNDQDNVPVCSFEGHTYPDGSMWLPDVNPECTTCSCVVKFTVII</sequence>
<dbReference type="Pfam" id="PF07452">
    <property type="entry name" value="CHRD"/>
    <property type="match status" value="1"/>
</dbReference>
<dbReference type="PANTHER" id="PTHR46526">
    <property type="entry name" value="CHORDIN"/>
    <property type="match status" value="1"/>
</dbReference>
<protein>
    <recommendedName>
        <fullName evidence="2">CHRD domain-containing protein</fullName>
    </recommendedName>
</protein>
<feature type="non-terminal residue" evidence="3">
    <location>
        <position position="1"/>
    </location>
</feature>
<dbReference type="PROSITE" id="PS50933">
    <property type="entry name" value="CHRD"/>
    <property type="match status" value="3"/>
</dbReference>